<proteinExistence type="predicted"/>
<evidence type="ECO:0000256" key="1">
    <source>
        <dbReference type="SAM" id="SignalP"/>
    </source>
</evidence>
<dbReference type="EMBL" id="JAPZBU010000001">
    <property type="protein sequence ID" value="KAJ5414944.1"/>
    <property type="molecule type" value="Genomic_DNA"/>
</dbReference>
<feature type="signal peptide" evidence="1">
    <location>
        <begin position="1"/>
        <end position="18"/>
    </location>
</feature>
<organism evidence="2 3">
    <name type="scientific">Penicillium cosmopolitanum</name>
    <dbReference type="NCBI Taxonomy" id="1131564"/>
    <lineage>
        <taxon>Eukaryota</taxon>
        <taxon>Fungi</taxon>
        <taxon>Dikarya</taxon>
        <taxon>Ascomycota</taxon>
        <taxon>Pezizomycotina</taxon>
        <taxon>Eurotiomycetes</taxon>
        <taxon>Eurotiomycetidae</taxon>
        <taxon>Eurotiales</taxon>
        <taxon>Aspergillaceae</taxon>
        <taxon>Penicillium</taxon>
    </lineage>
</organism>
<reference evidence="2" key="2">
    <citation type="journal article" date="2023" name="IMA Fungus">
        <title>Comparative genomic study of the Penicillium genus elucidates a diverse pangenome and 15 lateral gene transfer events.</title>
        <authorList>
            <person name="Petersen C."/>
            <person name="Sorensen T."/>
            <person name="Nielsen M.R."/>
            <person name="Sondergaard T.E."/>
            <person name="Sorensen J.L."/>
            <person name="Fitzpatrick D.A."/>
            <person name="Frisvad J.C."/>
            <person name="Nielsen K.L."/>
        </authorList>
    </citation>
    <scope>NUCLEOTIDE SEQUENCE</scope>
    <source>
        <strain evidence="2">IBT 29677</strain>
    </source>
</reference>
<evidence type="ECO:0000313" key="3">
    <source>
        <dbReference type="Proteomes" id="UP001147747"/>
    </source>
</evidence>
<name>A0A9W9WD30_9EURO</name>
<keyword evidence="3" id="KW-1185">Reference proteome</keyword>
<accession>A0A9W9WD30</accession>
<dbReference type="AlphaFoldDB" id="A0A9W9WD30"/>
<sequence length="110" mass="12057">MKVLSILTGFAFISISSAWDLTFYDENYHKHPASSHHIHASGTEDVRCNNVRSDGPRFGTIVFDANTPFWPDPSVYTVYSGADCKGKSYTGAPGAVDLGSPMVIKSYKLH</sequence>
<dbReference type="RefSeq" id="XP_056494790.1">
    <property type="nucleotide sequence ID" value="XM_056624689.1"/>
</dbReference>
<protein>
    <submittedName>
        <fullName evidence="2">Uncharacterized protein</fullName>
    </submittedName>
</protein>
<dbReference type="Proteomes" id="UP001147747">
    <property type="component" value="Unassembled WGS sequence"/>
</dbReference>
<reference evidence="2" key="1">
    <citation type="submission" date="2022-12" db="EMBL/GenBank/DDBJ databases">
        <authorList>
            <person name="Petersen C."/>
        </authorList>
    </citation>
    <scope>NUCLEOTIDE SEQUENCE</scope>
    <source>
        <strain evidence="2">IBT 29677</strain>
    </source>
</reference>
<evidence type="ECO:0000313" key="2">
    <source>
        <dbReference type="EMBL" id="KAJ5414944.1"/>
    </source>
</evidence>
<gene>
    <name evidence="2" type="ORF">N7509_000042</name>
</gene>
<feature type="chain" id="PRO_5040962276" evidence="1">
    <location>
        <begin position="19"/>
        <end position="110"/>
    </location>
</feature>
<dbReference type="GeneID" id="81363669"/>
<comment type="caution">
    <text evidence="2">The sequence shown here is derived from an EMBL/GenBank/DDBJ whole genome shotgun (WGS) entry which is preliminary data.</text>
</comment>
<keyword evidence="1" id="KW-0732">Signal</keyword>